<evidence type="ECO:0000313" key="2">
    <source>
        <dbReference type="Proteomes" id="UP000236370"/>
    </source>
</evidence>
<comment type="caution">
    <text evidence="1">The sequence shown here is derived from an EMBL/GenBank/DDBJ whole genome shotgun (WGS) entry which is preliminary data.</text>
</comment>
<evidence type="ECO:0000313" key="1">
    <source>
        <dbReference type="EMBL" id="PNI91827.1"/>
    </source>
</evidence>
<dbReference type="Proteomes" id="UP000236370">
    <property type="component" value="Unassembled WGS sequence"/>
</dbReference>
<reference evidence="1 2" key="1">
    <citation type="submission" date="2017-12" db="EMBL/GenBank/DDBJ databases">
        <title>High-resolution comparative analysis of great ape genomes.</title>
        <authorList>
            <person name="Pollen A."/>
            <person name="Hastie A."/>
            <person name="Hormozdiari F."/>
            <person name="Dougherty M."/>
            <person name="Liu R."/>
            <person name="Chaisson M."/>
            <person name="Hoppe E."/>
            <person name="Hill C."/>
            <person name="Pang A."/>
            <person name="Hillier L."/>
            <person name="Baker C."/>
            <person name="Armstrong J."/>
            <person name="Shendure J."/>
            <person name="Paten B."/>
            <person name="Wilson R."/>
            <person name="Chao H."/>
            <person name="Schneider V."/>
            <person name="Ventura M."/>
            <person name="Kronenberg Z."/>
            <person name="Murali S."/>
            <person name="Gordon D."/>
            <person name="Cantsilieris S."/>
            <person name="Munson K."/>
            <person name="Nelson B."/>
            <person name="Raja A."/>
            <person name="Underwood J."/>
            <person name="Diekhans M."/>
            <person name="Fiddes I."/>
            <person name="Haussler D."/>
            <person name="Eichler E."/>
        </authorList>
    </citation>
    <scope>NUCLEOTIDE SEQUENCE [LARGE SCALE GENOMIC DNA]</scope>
    <source>
        <strain evidence="1">Yerkes chimp pedigree #C0471</strain>
    </source>
</reference>
<dbReference type="AlphaFoldDB" id="A0A2J8Q6C9"/>
<name>A0A2J8Q6C9_PANTR</name>
<accession>A0A2J8Q6C9</accession>
<protein>
    <submittedName>
        <fullName evidence="1">LDHD isoform 3</fullName>
    </submittedName>
</protein>
<proteinExistence type="predicted"/>
<sequence length="35" mass="4050">MARLLRSATWELFPWRGYCSQKAKVPGEKRSPLEG</sequence>
<organism evidence="1 2">
    <name type="scientific">Pan troglodytes</name>
    <name type="common">Chimpanzee</name>
    <dbReference type="NCBI Taxonomy" id="9598"/>
    <lineage>
        <taxon>Eukaryota</taxon>
        <taxon>Metazoa</taxon>
        <taxon>Chordata</taxon>
        <taxon>Craniata</taxon>
        <taxon>Vertebrata</taxon>
        <taxon>Euteleostomi</taxon>
        <taxon>Mammalia</taxon>
        <taxon>Eutheria</taxon>
        <taxon>Euarchontoglires</taxon>
        <taxon>Primates</taxon>
        <taxon>Haplorrhini</taxon>
        <taxon>Catarrhini</taxon>
        <taxon>Hominidae</taxon>
        <taxon>Pan</taxon>
    </lineage>
</organism>
<dbReference type="EMBL" id="NBAG03000071">
    <property type="protein sequence ID" value="PNI91827.1"/>
    <property type="molecule type" value="Genomic_DNA"/>
</dbReference>
<gene>
    <name evidence="1" type="ORF">CK820_G0042737</name>
</gene>